<reference evidence="1" key="1">
    <citation type="journal article" date="2021" name="New Phytol.">
        <title>Evolutionary innovations through gain and loss of genes in the ectomycorrhizal Boletales.</title>
        <authorList>
            <person name="Wu G."/>
            <person name="Miyauchi S."/>
            <person name="Morin E."/>
            <person name="Kuo A."/>
            <person name="Drula E."/>
            <person name="Varga T."/>
            <person name="Kohler A."/>
            <person name="Feng B."/>
            <person name="Cao Y."/>
            <person name="Lipzen A."/>
            <person name="Daum C."/>
            <person name="Hundley H."/>
            <person name="Pangilinan J."/>
            <person name="Johnson J."/>
            <person name="Barry K."/>
            <person name="LaButti K."/>
            <person name="Ng V."/>
            <person name="Ahrendt S."/>
            <person name="Min B."/>
            <person name="Choi I.G."/>
            <person name="Park H."/>
            <person name="Plett J.M."/>
            <person name="Magnuson J."/>
            <person name="Spatafora J.W."/>
            <person name="Nagy L.G."/>
            <person name="Henrissat B."/>
            <person name="Grigoriev I.V."/>
            <person name="Yang Z.L."/>
            <person name="Xu J."/>
            <person name="Martin F.M."/>
        </authorList>
    </citation>
    <scope>NUCLEOTIDE SEQUENCE</scope>
    <source>
        <strain evidence="1">KUC20120723A-06</strain>
    </source>
</reference>
<feature type="non-terminal residue" evidence="1">
    <location>
        <position position="1"/>
    </location>
</feature>
<dbReference type="EMBL" id="MU267076">
    <property type="protein sequence ID" value="KAH7917408.1"/>
    <property type="molecule type" value="Genomic_DNA"/>
</dbReference>
<comment type="caution">
    <text evidence="1">The sequence shown here is derived from an EMBL/GenBank/DDBJ whole genome shotgun (WGS) entry which is preliminary data.</text>
</comment>
<evidence type="ECO:0000313" key="1">
    <source>
        <dbReference type="EMBL" id="KAH7917408.1"/>
    </source>
</evidence>
<evidence type="ECO:0000313" key="2">
    <source>
        <dbReference type="Proteomes" id="UP000790709"/>
    </source>
</evidence>
<keyword evidence="2" id="KW-1185">Reference proteome</keyword>
<name>A0ACB8AWH0_9AGAM</name>
<proteinExistence type="predicted"/>
<protein>
    <submittedName>
        <fullName evidence="1">Uncharacterized protein</fullName>
    </submittedName>
</protein>
<accession>A0ACB8AWH0</accession>
<sequence length="314" mass="35478">SVIRRVILHVRDTIRTQLNSFGLFREYPHRPTYDPDAFVLPEHLSYRARERLDPVPPSDSTPKDPPPPWPFASMSIYRLMKWRHSGSIQKSEEEVSRLVREVILADDFKVDDLKGFSMKKQNEILDNASRTGSMSAPRGDDWREVAVPVQVPLRSPDPSGAGKTFVVPGLHYRPLVQVIKSAFSEMSAKAFHLSPFRRFWRHPVSGAESRVYDELYTSDAWIKAHDALQKQPPEPGCTLERVIAALMFSSDATMLASFGTAKAWPLYLSFGNLSKYVRARPTSGSVHHVAFIPSVSLAHHFRFGSFAYPSSATR</sequence>
<dbReference type="Proteomes" id="UP000790709">
    <property type="component" value="Unassembled WGS sequence"/>
</dbReference>
<gene>
    <name evidence="1" type="ORF">BV22DRAFT_1026375</name>
</gene>
<organism evidence="1 2">
    <name type="scientific">Leucogyrophana mollusca</name>
    <dbReference type="NCBI Taxonomy" id="85980"/>
    <lineage>
        <taxon>Eukaryota</taxon>
        <taxon>Fungi</taxon>
        <taxon>Dikarya</taxon>
        <taxon>Basidiomycota</taxon>
        <taxon>Agaricomycotina</taxon>
        <taxon>Agaricomycetes</taxon>
        <taxon>Agaricomycetidae</taxon>
        <taxon>Boletales</taxon>
        <taxon>Boletales incertae sedis</taxon>
        <taxon>Leucogyrophana</taxon>
    </lineage>
</organism>